<evidence type="ECO:0000313" key="12">
    <source>
        <dbReference type="EMBL" id="ELY56609.1"/>
    </source>
</evidence>
<dbReference type="GO" id="GO:0016020">
    <property type="term" value="C:membrane"/>
    <property type="evidence" value="ECO:0007669"/>
    <property type="project" value="InterPro"/>
</dbReference>
<dbReference type="Pfam" id="PF00403">
    <property type="entry name" value="HMA"/>
    <property type="match status" value="1"/>
</dbReference>
<dbReference type="InterPro" id="IPR001757">
    <property type="entry name" value="P_typ_ATPase"/>
</dbReference>
<dbReference type="Gene3D" id="3.30.70.100">
    <property type="match status" value="1"/>
</dbReference>
<sequence>MTDRTGCTLCELPVEGSDVTDDEGNRFCCVGCRDVFDALGDVDDVAPEDVRRQRADDEEREIPDDHESTYLEVDGMHCATCEAFIESAALRTDGVSAADSSYVTDTVRIDHDPGAVSRADLRETISGLGYSAYDRDDAVSRRRADNWMMGRVVVGVLVGMMVMLQYLLIIYPTYFGGLFYDQRTYEFFSQALASELATPFYLALAAMTTIVLGVTGKPILQGAYVSAKTRSPNMDLLVAIAAVSAYLYSTLSIVVGGEHVYYDVTVAIVVIVTAGNYYESTIKDEATERLSDLTAVQIDEARRVRADGDREDVAVDDLEPDDRVLVRAGERIPVDGEVVDGEVAVDEAVVTGESLPVGKAPGDAVVGGSLVTDGAVTVRVGEGATSSLDRVTELVWDLQSTSHGIQKLADKLATIFVPLVLALSVVVAAAYLLTGAGVAEALLVGLTVLIVSCPCALGLATPLAVAAGIRDALERSIVVFDDTVFERVREADTVVFDKTGTLTTGEMTVVETDLEDELLESAARLEGRSAHPIGRAIAAERPVADGGAVESAGATAGDGTADPDGVEDFESYRNGVAGVVDDEALLVGHPDLFRDRGWTVPDGIAERIAERRETGRVPVAVGRDGVAEGLIVVGDELRSGWSETLSAIAETGTDVVVLTGDDARAAERFRAEPSVDRVFAGVPPEGKAETVERLKRTGRTVMVGDGTNDAPALAAADLGIALGGGTAMAADAADVALVDDEIDSLDTVFELARATDRRVKGNIGWAFCYNGVAIPLAATGLLNPLFAAVAMGASSLLVVTNSSRSLLED</sequence>
<dbReference type="SUPFAM" id="SSF81660">
    <property type="entry name" value="Metal cation-transporting ATPase, ATP-binding domain N"/>
    <property type="match status" value="1"/>
</dbReference>
<keyword evidence="8 10" id="KW-1133">Transmembrane helix</keyword>
<dbReference type="GO" id="GO:0055070">
    <property type="term" value="P:copper ion homeostasis"/>
    <property type="evidence" value="ECO:0007669"/>
    <property type="project" value="TreeGrafter"/>
</dbReference>
<feature type="transmembrane region" description="Helical" evidence="10">
    <location>
        <begin position="152"/>
        <end position="176"/>
    </location>
</feature>
<dbReference type="SFLD" id="SFLDS00003">
    <property type="entry name" value="Haloacid_Dehalogenase"/>
    <property type="match status" value="1"/>
</dbReference>
<dbReference type="PRINTS" id="PR00119">
    <property type="entry name" value="CATATPASE"/>
</dbReference>
<evidence type="ECO:0000259" key="11">
    <source>
        <dbReference type="PROSITE" id="PS50846"/>
    </source>
</evidence>
<dbReference type="PROSITE" id="PS00154">
    <property type="entry name" value="ATPASE_E1_E2"/>
    <property type="match status" value="1"/>
</dbReference>
<feature type="transmembrane region" description="Helical" evidence="10">
    <location>
        <begin position="439"/>
        <end position="465"/>
    </location>
</feature>
<comment type="caution">
    <text evidence="12">The sequence shown here is derived from an EMBL/GenBank/DDBJ whole genome shotgun (WGS) entry which is preliminary data.</text>
</comment>
<dbReference type="InterPro" id="IPR023298">
    <property type="entry name" value="ATPase_P-typ_TM_dom_sf"/>
</dbReference>
<comment type="similarity">
    <text evidence="2">Belongs to the cation transport ATPase (P-type) (TC 3.A.3) family. Type IB subfamily.</text>
</comment>
<dbReference type="InterPro" id="IPR008250">
    <property type="entry name" value="ATPase_P-typ_transduc_dom_A_sf"/>
</dbReference>
<dbReference type="InterPro" id="IPR044492">
    <property type="entry name" value="P_typ_ATPase_HD_dom"/>
</dbReference>
<evidence type="ECO:0000256" key="2">
    <source>
        <dbReference type="ARBA" id="ARBA00006024"/>
    </source>
</evidence>
<name>L9X4A8_9EURY</name>
<evidence type="ECO:0000256" key="3">
    <source>
        <dbReference type="ARBA" id="ARBA00022692"/>
    </source>
</evidence>
<protein>
    <submittedName>
        <fullName evidence="12">Heavy metal translocating P-type ATPase</fullName>
    </submittedName>
</protein>
<dbReference type="GO" id="GO:0016887">
    <property type="term" value="F:ATP hydrolysis activity"/>
    <property type="evidence" value="ECO:0007669"/>
    <property type="project" value="InterPro"/>
</dbReference>
<dbReference type="GO" id="GO:0005524">
    <property type="term" value="F:ATP binding"/>
    <property type="evidence" value="ECO:0007669"/>
    <property type="project" value="UniProtKB-KW"/>
</dbReference>
<dbReference type="Proteomes" id="UP000011531">
    <property type="component" value="Unassembled WGS sequence"/>
</dbReference>
<evidence type="ECO:0000256" key="5">
    <source>
        <dbReference type="ARBA" id="ARBA00022741"/>
    </source>
</evidence>
<dbReference type="Gene3D" id="2.70.150.10">
    <property type="entry name" value="Calcium-transporting ATPase, cytoplasmic transduction domain A"/>
    <property type="match status" value="1"/>
</dbReference>
<feature type="transmembrane region" description="Helical" evidence="10">
    <location>
        <begin position="236"/>
        <end position="254"/>
    </location>
</feature>
<evidence type="ECO:0000256" key="6">
    <source>
        <dbReference type="ARBA" id="ARBA00022840"/>
    </source>
</evidence>
<keyword evidence="6" id="KW-0067">ATP-binding</keyword>
<dbReference type="PANTHER" id="PTHR43520:SF8">
    <property type="entry name" value="P-TYPE CU(+) TRANSPORTER"/>
    <property type="match status" value="1"/>
</dbReference>
<feature type="transmembrane region" description="Helical" evidence="10">
    <location>
        <begin position="260"/>
        <end position="278"/>
    </location>
</feature>
<dbReference type="AlphaFoldDB" id="L9X4A8"/>
<dbReference type="GO" id="GO:0012505">
    <property type="term" value="C:endomembrane system"/>
    <property type="evidence" value="ECO:0007669"/>
    <property type="project" value="UniProtKB-SubCell"/>
</dbReference>
<keyword evidence="13" id="KW-1185">Reference proteome</keyword>
<dbReference type="NCBIfam" id="TIGR01525">
    <property type="entry name" value="ATPase-IB_hvy"/>
    <property type="match status" value="1"/>
</dbReference>
<dbReference type="CDD" id="cd00371">
    <property type="entry name" value="HMA"/>
    <property type="match status" value="1"/>
</dbReference>
<dbReference type="Gene3D" id="3.40.50.1000">
    <property type="entry name" value="HAD superfamily/HAD-like"/>
    <property type="match status" value="1"/>
</dbReference>
<dbReference type="Pfam" id="PF00122">
    <property type="entry name" value="E1-E2_ATPase"/>
    <property type="match status" value="1"/>
</dbReference>
<keyword evidence="3 10" id="KW-0812">Transmembrane</keyword>
<dbReference type="RefSeq" id="WP_008424633.1">
    <property type="nucleotide sequence ID" value="NZ_AOIA01000123.1"/>
</dbReference>
<dbReference type="NCBIfam" id="TIGR01494">
    <property type="entry name" value="ATPase_P-type"/>
    <property type="match status" value="2"/>
</dbReference>
<evidence type="ECO:0000256" key="8">
    <source>
        <dbReference type="ARBA" id="ARBA00022989"/>
    </source>
</evidence>
<organism evidence="12 13">
    <name type="scientific">Natronococcus jeotgali DSM 18795</name>
    <dbReference type="NCBI Taxonomy" id="1227498"/>
    <lineage>
        <taxon>Archaea</taxon>
        <taxon>Methanobacteriati</taxon>
        <taxon>Methanobacteriota</taxon>
        <taxon>Stenosarchaea group</taxon>
        <taxon>Halobacteria</taxon>
        <taxon>Halobacteriales</taxon>
        <taxon>Natrialbaceae</taxon>
        <taxon>Natronococcus</taxon>
    </lineage>
</organism>
<dbReference type="InterPro" id="IPR006121">
    <property type="entry name" value="HMA_dom"/>
</dbReference>
<gene>
    <name evidence="12" type="ORF">C492_14409</name>
</gene>
<dbReference type="GO" id="GO:0005507">
    <property type="term" value="F:copper ion binding"/>
    <property type="evidence" value="ECO:0007669"/>
    <property type="project" value="TreeGrafter"/>
</dbReference>
<dbReference type="SUPFAM" id="SSF81665">
    <property type="entry name" value="Calcium ATPase, transmembrane domain M"/>
    <property type="match status" value="1"/>
</dbReference>
<keyword evidence="4" id="KW-0479">Metal-binding</keyword>
<accession>L9X4A8</accession>
<dbReference type="STRING" id="1227498.C492_14409"/>
<evidence type="ECO:0000256" key="1">
    <source>
        <dbReference type="ARBA" id="ARBA00004127"/>
    </source>
</evidence>
<dbReference type="InterPro" id="IPR059000">
    <property type="entry name" value="ATPase_P-type_domA"/>
</dbReference>
<dbReference type="SFLD" id="SFLDG00002">
    <property type="entry name" value="C1.7:_P-type_atpase_like"/>
    <property type="match status" value="1"/>
</dbReference>
<dbReference type="PROSITE" id="PS01229">
    <property type="entry name" value="COF_2"/>
    <property type="match status" value="1"/>
</dbReference>
<feature type="transmembrane region" description="Helical" evidence="10">
    <location>
        <begin position="412"/>
        <end position="433"/>
    </location>
</feature>
<dbReference type="Pfam" id="PF00702">
    <property type="entry name" value="Hydrolase"/>
    <property type="match status" value="1"/>
</dbReference>
<dbReference type="EMBL" id="AOIA01000123">
    <property type="protein sequence ID" value="ELY56609.1"/>
    <property type="molecule type" value="Genomic_DNA"/>
</dbReference>
<evidence type="ECO:0000256" key="10">
    <source>
        <dbReference type="SAM" id="Phobius"/>
    </source>
</evidence>
<evidence type="ECO:0000313" key="13">
    <source>
        <dbReference type="Proteomes" id="UP000011531"/>
    </source>
</evidence>
<proteinExistence type="inferred from homology"/>
<dbReference type="PRINTS" id="PR00120">
    <property type="entry name" value="HATPASE"/>
</dbReference>
<feature type="domain" description="HMA" evidence="11">
    <location>
        <begin position="67"/>
        <end position="133"/>
    </location>
</feature>
<dbReference type="InterPro" id="IPR036163">
    <property type="entry name" value="HMA_dom_sf"/>
</dbReference>
<dbReference type="PANTHER" id="PTHR43520">
    <property type="entry name" value="ATP7, ISOFORM B"/>
    <property type="match status" value="1"/>
</dbReference>
<reference evidence="12 13" key="1">
    <citation type="journal article" date="2014" name="PLoS Genet.">
        <title>Phylogenetically driven sequencing of extremely halophilic archaea reveals strategies for static and dynamic osmo-response.</title>
        <authorList>
            <person name="Becker E.A."/>
            <person name="Seitzer P.M."/>
            <person name="Tritt A."/>
            <person name="Larsen D."/>
            <person name="Krusor M."/>
            <person name="Yao A.I."/>
            <person name="Wu D."/>
            <person name="Madern D."/>
            <person name="Eisen J.A."/>
            <person name="Darling A.E."/>
            <person name="Facciotti M.T."/>
        </authorList>
    </citation>
    <scope>NUCLEOTIDE SEQUENCE [LARGE SCALE GENOMIC DNA]</scope>
    <source>
        <strain evidence="12 13">DSM 18795</strain>
    </source>
</reference>
<dbReference type="InterPro" id="IPR036412">
    <property type="entry name" value="HAD-like_sf"/>
</dbReference>
<dbReference type="InterPro" id="IPR018303">
    <property type="entry name" value="ATPase_P-typ_P_site"/>
</dbReference>
<dbReference type="PROSITE" id="PS50846">
    <property type="entry name" value="HMA_2"/>
    <property type="match status" value="1"/>
</dbReference>
<dbReference type="PATRIC" id="fig|1227498.3.peg.2818"/>
<evidence type="ECO:0000256" key="7">
    <source>
        <dbReference type="ARBA" id="ARBA00022967"/>
    </source>
</evidence>
<dbReference type="SUPFAM" id="SSF81653">
    <property type="entry name" value="Calcium ATPase, transduction domain A"/>
    <property type="match status" value="1"/>
</dbReference>
<dbReference type="OrthoDB" id="8588at2157"/>
<keyword evidence="7" id="KW-1278">Translocase</keyword>
<feature type="transmembrane region" description="Helical" evidence="10">
    <location>
        <begin position="196"/>
        <end position="215"/>
    </location>
</feature>
<dbReference type="SUPFAM" id="SSF56784">
    <property type="entry name" value="HAD-like"/>
    <property type="match status" value="1"/>
</dbReference>
<dbReference type="InterPro" id="IPR023214">
    <property type="entry name" value="HAD_sf"/>
</dbReference>
<comment type="subcellular location">
    <subcellularLocation>
        <location evidence="1">Endomembrane system</location>
        <topology evidence="1">Multi-pass membrane protein</topology>
    </subcellularLocation>
</comment>
<evidence type="ECO:0000256" key="4">
    <source>
        <dbReference type="ARBA" id="ARBA00022723"/>
    </source>
</evidence>
<dbReference type="Gene3D" id="3.40.1110.10">
    <property type="entry name" value="Calcium-transporting ATPase, cytoplasmic domain N"/>
    <property type="match status" value="1"/>
</dbReference>
<dbReference type="SUPFAM" id="SSF55008">
    <property type="entry name" value="HMA, heavy metal-associated domain"/>
    <property type="match status" value="1"/>
</dbReference>
<keyword evidence="5" id="KW-0547">Nucleotide-binding</keyword>
<evidence type="ECO:0000256" key="9">
    <source>
        <dbReference type="ARBA" id="ARBA00023136"/>
    </source>
</evidence>
<dbReference type="InterPro" id="IPR027256">
    <property type="entry name" value="P-typ_ATPase_IB"/>
</dbReference>
<keyword evidence="9 10" id="KW-0472">Membrane</keyword>
<dbReference type="SFLD" id="SFLDF00027">
    <property type="entry name" value="p-type_atpase"/>
    <property type="match status" value="1"/>
</dbReference>
<dbReference type="InterPro" id="IPR023299">
    <property type="entry name" value="ATPase_P-typ_cyto_dom_N"/>
</dbReference>
<dbReference type="GO" id="GO:0043682">
    <property type="term" value="F:P-type divalent copper transporter activity"/>
    <property type="evidence" value="ECO:0007669"/>
    <property type="project" value="TreeGrafter"/>
</dbReference>